<dbReference type="InterPro" id="IPR029058">
    <property type="entry name" value="AB_hydrolase_fold"/>
</dbReference>
<dbReference type="InterPro" id="IPR050309">
    <property type="entry name" value="Type-B_Carboxylest/Lipase"/>
</dbReference>
<protein>
    <submittedName>
        <fullName evidence="3">Esterase E4-like</fullName>
    </submittedName>
</protein>
<dbReference type="SUPFAM" id="SSF53474">
    <property type="entry name" value="alpha/beta-Hydrolases"/>
    <property type="match status" value="1"/>
</dbReference>
<dbReference type="AlphaFoldDB" id="A0AAJ7E4U0"/>
<dbReference type="GeneID" id="106114191"/>
<dbReference type="Proteomes" id="UP000694872">
    <property type="component" value="Unplaced"/>
</dbReference>
<organism evidence="3">
    <name type="scientific">Papilio xuthus</name>
    <name type="common">Asian swallowtail butterfly</name>
    <dbReference type="NCBI Taxonomy" id="66420"/>
    <lineage>
        <taxon>Eukaryota</taxon>
        <taxon>Metazoa</taxon>
        <taxon>Ecdysozoa</taxon>
        <taxon>Arthropoda</taxon>
        <taxon>Hexapoda</taxon>
        <taxon>Insecta</taxon>
        <taxon>Pterygota</taxon>
        <taxon>Neoptera</taxon>
        <taxon>Endopterygota</taxon>
        <taxon>Lepidoptera</taxon>
        <taxon>Glossata</taxon>
        <taxon>Ditrysia</taxon>
        <taxon>Papilionoidea</taxon>
        <taxon>Papilionidae</taxon>
        <taxon>Papilioninae</taxon>
        <taxon>Papilio</taxon>
    </lineage>
</organism>
<dbReference type="KEGG" id="pxu:106114191"/>
<evidence type="ECO:0000256" key="1">
    <source>
        <dbReference type="ARBA" id="ARBA00023180"/>
    </source>
</evidence>
<dbReference type="Pfam" id="PF00135">
    <property type="entry name" value="COesterase"/>
    <property type="match status" value="1"/>
</dbReference>
<feature type="domain" description="Carboxylesterase type B" evidence="2">
    <location>
        <begin position="5"/>
        <end position="439"/>
    </location>
</feature>
<proteinExistence type="predicted"/>
<reference evidence="3" key="1">
    <citation type="submission" date="2025-08" db="UniProtKB">
        <authorList>
            <consortium name="RefSeq"/>
        </authorList>
    </citation>
    <scope>IDENTIFICATION</scope>
</reference>
<dbReference type="RefSeq" id="XP_013162751.1">
    <property type="nucleotide sequence ID" value="XM_013307297.1"/>
</dbReference>
<evidence type="ECO:0000259" key="2">
    <source>
        <dbReference type="Pfam" id="PF00135"/>
    </source>
</evidence>
<evidence type="ECO:0000313" key="3">
    <source>
        <dbReference type="RefSeq" id="XP_013162751.1"/>
    </source>
</evidence>
<dbReference type="PANTHER" id="PTHR11559">
    <property type="entry name" value="CARBOXYLESTERASE"/>
    <property type="match status" value="1"/>
</dbReference>
<accession>A0AAJ7E4U0</accession>
<keyword evidence="1" id="KW-0325">Glycoprotein</keyword>
<name>A0AAJ7E4U0_PAPXU</name>
<gene>
    <name evidence="3" type="primary">LOC106114191</name>
</gene>
<dbReference type="Gene3D" id="3.40.50.1820">
    <property type="entry name" value="alpha/beta hydrolase"/>
    <property type="match status" value="1"/>
</dbReference>
<dbReference type="InterPro" id="IPR002018">
    <property type="entry name" value="CarbesteraseB"/>
</dbReference>
<sequence>MPISNEKNKSFSIAVWVYEGSYAHGPDFLIEEDILVVIVNFRTSILGFLNTDDEFSKGNMGAKDVVVCLKWIRSNIYLFNGDLNKVTVIGSGDGAYVVSFLLVSSAAEDLFKRVIIHGGSALSPVDYGNHNLKVINKLHQRLYGNSNKINKENLYGFLSTAPVEILMAISHDLFDSTEIRDRQRLTRAFGCTVEKDKKNSFINEHPLGVYKSKLANYDVDVIFGYCNYDALLKLKDFIKRRILLKYLNFNFQYLLPFFGGADEYDSKRYKNILKRIKDFYFINSTITDHSLRRYVKYHTDQVVYPLIRQARLQSTHSKDVYLYRFSFNGCFNIKWTSLPKLNWSGATAGDEICYQFKCKSLVDEYDSPEAVIEKRFIKKMTKLLTNFIKFGKPTPKIKDNTQEGLIWEPLRVNQTIRVLSMGKTFKMVNLPEQKRINFWDKLKEDLFQDDA</sequence>